<dbReference type="Pfam" id="PF00550">
    <property type="entry name" value="PP-binding"/>
    <property type="match status" value="1"/>
</dbReference>
<dbReference type="PANTHER" id="PTHR43439:SF2">
    <property type="entry name" value="ENZYME, PUTATIVE (JCVI)-RELATED"/>
    <property type="match status" value="1"/>
</dbReference>
<dbReference type="PROSITE" id="PS00012">
    <property type="entry name" value="PHOSPHOPANTETHEINE"/>
    <property type="match status" value="1"/>
</dbReference>
<dbReference type="AlphaFoldDB" id="A0A6J3MBU3"/>
<keyword evidence="1" id="KW-0596">Phosphopantetheine</keyword>
<dbReference type="PROSITE" id="PS00455">
    <property type="entry name" value="AMP_BINDING"/>
    <property type="match status" value="1"/>
</dbReference>
<feature type="domain" description="Polyketide synthase-like phosphopantetheine-binding" evidence="3">
    <location>
        <begin position="537"/>
        <end position="615"/>
    </location>
</feature>
<dbReference type="SMART" id="SM00823">
    <property type="entry name" value="PKS_PP"/>
    <property type="match status" value="1"/>
</dbReference>
<dbReference type="PANTHER" id="PTHR43439">
    <property type="entry name" value="PHENYLACETATE-COENZYME A LIGASE"/>
    <property type="match status" value="1"/>
</dbReference>
<dbReference type="InterPro" id="IPR036291">
    <property type="entry name" value="NAD(P)-bd_dom_sf"/>
</dbReference>
<organism evidence="5">
    <name type="scientific">Dissoconium aciculare CBS 342.82</name>
    <dbReference type="NCBI Taxonomy" id="1314786"/>
    <lineage>
        <taxon>Eukaryota</taxon>
        <taxon>Fungi</taxon>
        <taxon>Dikarya</taxon>
        <taxon>Ascomycota</taxon>
        <taxon>Pezizomycotina</taxon>
        <taxon>Dothideomycetes</taxon>
        <taxon>Dothideomycetidae</taxon>
        <taxon>Mycosphaerellales</taxon>
        <taxon>Dissoconiaceae</taxon>
        <taxon>Dissoconium</taxon>
    </lineage>
</organism>
<evidence type="ECO:0000256" key="2">
    <source>
        <dbReference type="ARBA" id="ARBA00022553"/>
    </source>
</evidence>
<name>A0A6J3MBU3_9PEZI</name>
<dbReference type="SUPFAM" id="SSF51735">
    <property type="entry name" value="NAD(P)-binding Rossmann-fold domains"/>
    <property type="match status" value="1"/>
</dbReference>
<dbReference type="InterPro" id="IPR020806">
    <property type="entry name" value="PKS_PP-bd"/>
</dbReference>
<dbReference type="InterPro" id="IPR009081">
    <property type="entry name" value="PP-bd_ACP"/>
</dbReference>
<reference evidence="5" key="1">
    <citation type="submission" date="2020-01" db="EMBL/GenBank/DDBJ databases">
        <authorList>
            <consortium name="DOE Joint Genome Institute"/>
            <person name="Haridas S."/>
            <person name="Albert R."/>
            <person name="Binder M."/>
            <person name="Bloem J."/>
            <person name="Labutti K."/>
            <person name="Salamov A."/>
            <person name="Andreopoulos B."/>
            <person name="Baker S.E."/>
            <person name="Barry K."/>
            <person name="Bills G."/>
            <person name="Bluhm B.H."/>
            <person name="Cannon C."/>
            <person name="Castanera R."/>
            <person name="Culley D.E."/>
            <person name="Daum C."/>
            <person name="Ezra D."/>
            <person name="Gonzalez J.B."/>
            <person name="Henrissat B."/>
            <person name="Kuo A."/>
            <person name="Liang C."/>
            <person name="Lipzen A."/>
            <person name="Lutzoni F."/>
            <person name="Magnuson J."/>
            <person name="Mondo S."/>
            <person name="Nolan M."/>
            <person name="Ohm R."/>
            <person name="Pangilinan J."/>
            <person name="Park H.-J."/>
            <person name="Ramirez L."/>
            <person name="Alfaro M."/>
            <person name="Sun H."/>
            <person name="Tritt A."/>
            <person name="Yoshinaga Y."/>
            <person name="Zwiers L.-H."/>
            <person name="Turgeon B.G."/>
            <person name="Goodwin S.B."/>
            <person name="Spatafora J.W."/>
            <person name="Crous P.W."/>
            <person name="Grigoriev I.V."/>
        </authorList>
    </citation>
    <scope>NUCLEOTIDE SEQUENCE</scope>
    <source>
        <strain evidence="5">CBS 342.82</strain>
    </source>
</reference>
<dbReference type="Pfam" id="PF23562">
    <property type="entry name" value="AMP-binding_C_3"/>
    <property type="match status" value="1"/>
</dbReference>
<dbReference type="Proteomes" id="UP000504637">
    <property type="component" value="Unplaced"/>
</dbReference>
<dbReference type="Gene3D" id="3.40.50.720">
    <property type="entry name" value="NAD(P)-binding Rossmann-like Domain"/>
    <property type="match status" value="1"/>
</dbReference>
<gene>
    <name evidence="5" type="ORF">K489DRAFT_368625</name>
</gene>
<reference evidence="5" key="2">
    <citation type="submission" date="2020-04" db="EMBL/GenBank/DDBJ databases">
        <authorList>
            <consortium name="NCBI Genome Project"/>
        </authorList>
    </citation>
    <scope>NUCLEOTIDE SEQUENCE</scope>
    <source>
        <strain evidence="5">CBS 342.82</strain>
    </source>
</reference>
<evidence type="ECO:0000259" key="3">
    <source>
        <dbReference type="SMART" id="SM00823"/>
    </source>
</evidence>
<dbReference type="Gene3D" id="3.40.50.12780">
    <property type="entry name" value="N-terminal domain of ligase-like"/>
    <property type="match status" value="1"/>
</dbReference>
<dbReference type="Pfam" id="PF00501">
    <property type="entry name" value="AMP-binding"/>
    <property type="match status" value="1"/>
</dbReference>
<dbReference type="Gene3D" id="1.10.1200.10">
    <property type="entry name" value="ACP-like"/>
    <property type="match status" value="1"/>
</dbReference>
<dbReference type="GO" id="GO:0031177">
    <property type="term" value="F:phosphopantetheine binding"/>
    <property type="evidence" value="ECO:0007669"/>
    <property type="project" value="InterPro"/>
</dbReference>
<protein>
    <submittedName>
        <fullName evidence="5">Acetyl-CoA synthetase-like protein</fullName>
    </submittedName>
</protein>
<dbReference type="InterPro" id="IPR051414">
    <property type="entry name" value="Adenylate-forming_Reductase"/>
</dbReference>
<dbReference type="InterPro" id="IPR006162">
    <property type="entry name" value="Ppantetheine_attach_site"/>
</dbReference>
<evidence type="ECO:0000313" key="4">
    <source>
        <dbReference type="Proteomes" id="UP000504637"/>
    </source>
</evidence>
<sequence>MTIGQRTLLEVIDEVVSTNPERIWLRFFESSDALLKGELRTMTFFDLDVAINALSWWIRENLGDATGNPTFCYIGPSDIAYYLLAFAASRCGWKLGRAIIMNCPGRNSSKAHASEGRHFSTIESIAQACECKDVKAFPQLSELLNWSRAERFPSPTRSFEDAADDTFVILHTSGSTGFPKPVEVSNSLLATVDAQQILRDVDGRRVTAHAWSNKTAYSALPPFHSAAFNWLAFSIFQNTQLLLGPPDAPPSLSILQRILELQISDLGMLLPSLLNDIVADPQLLPLLSRWEAAEIGDAICEHTKIFQTLGSTETFNLPELAWRDKQEWKWNRFHPDLNLEFVQLDDDTFELVFRRDQGKLIHQGAFRTFPNLESYSMGDLYKRHPTDPDLWMHCGRKDDIIVLANGEKLNPRLAENVIAQRPEIKSALIIGSDRSQVAVLAEMRPDSILSTLPGDDQLAALLPAIKAANEISPGHAHIDPHFVRCVDADTFLRSPKGDIQRKKTLKQNSSIIEEIYRNGEQVSLHIAKLDFDDFSTLTKSIEDLVTVQCFPGARLGHDQQLFELGLDSLNATRLARALKAALEEHNPGSASKMTVRTIYEFPTIHGLATAIMRLSQGSDDRNSLPTKEQRVGEVLERYYQELAQIPQSSTNNKAVPTQGATIILTGSTGSLGDRQSETHKIRGLTTDFSNVDFLKIDVSASHLGLSVEAYQDLQNRATHVIHNAWPVNFNMPLADFESQLDGCLNLIQLSCESTHEVPVTFLSSVGAANNWSTYHDSRVPESAIEDLRTSEDMGYAESKHIAELLFARACRTHGISADICRVGQIAGPVKTPEKGMWTPNEWFPSLLLSSQTMNKIPRSLGAMNRIDWIPVDSLADAIVELAVLSQSRRSSVSSLSKLPFIGYLFEQATDPQELQRACFIHLVNHRHSNWSDLLPQVVSSWRPDMNIIPYNEWLGALSQEGDRRGGKGGQAGDGISSLPAAKLIDFFRALDASKDDLAKPPQAVFITDRAMQRSRTFRDMKPISAEWILLWLRQLGYST</sequence>
<dbReference type="InterPro" id="IPR013120">
    <property type="entry name" value="FAR_NAD-bd"/>
</dbReference>
<evidence type="ECO:0000256" key="1">
    <source>
        <dbReference type="ARBA" id="ARBA00022450"/>
    </source>
</evidence>
<dbReference type="InterPro" id="IPR020845">
    <property type="entry name" value="AMP-binding_CS"/>
</dbReference>
<evidence type="ECO:0000313" key="5">
    <source>
        <dbReference type="RefSeq" id="XP_033462506.1"/>
    </source>
</evidence>
<accession>A0A6J3MBU3</accession>
<dbReference type="SUPFAM" id="SSF56801">
    <property type="entry name" value="Acetyl-CoA synthetase-like"/>
    <property type="match status" value="1"/>
</dbReference>
<dbReference type="InterPro" id="IPR036736">
    <property type="entry name" value="ACP-like_sf"/>
</dbReference>
<dbReference type="SUPFAM" id="SSF47336">
    <property type="entry name" value="ACP-like"/>
    <property type="match status" value="1"/>
</dbReference>
<reference evidence="5" key="3">
    <citation type="submission" date="2025-08" db="UniProtKB">
        <authorList>
            <consortium name="RefSeq"/>
        </authorList>
    </citation>
    <scope>IDENTIFICATION</scope>
    <source>
        <strain evidence="5">CBS 342.82</strain>
    </source>
</reference>
<dbReference type="RefSeq" id="XP_033462506.1">
    <property type="nucleotide sequence ID" value="XM_033602971.1"/>
</dbReference>
<dbReference type="InterPro" id="IPR000873">
    <property type="entry name" value="AMP-dep_synth/lig_dom"/>
</dbReference>
<dbReference type="Pfam" id="PF07993">
    <property type="entry name" value="NAD_binding_4"/>
    <property type="match status" value="1"/>
</dbReference>
<dbReference type="OrthoDB" id="429813at2759"/>
<dbReference type="InterPro" id="IPR042099">
    <property type="entry name" value="ANL_N_sf"/>
</dbReference>
<keyword evidence="4" id="KW-1185">Reference proteome</keyword>
<proteinExistence type="predicted"/>
<dbReference type="GeneID" id="54360771"/>
<keyword evidence="2" id="KW-0597">Phosphoprotein</keyword>